<protein>
    <submittedName>
        <fullName evidence="3">SAG family member</fullName>
    </submittedName>
</protein>
<dbReference type="OrthoDB" id="348012at2759"/>
<dbReference type="EMBL" id="HG675758">
    <property type="protein sequence ID" value="CDJ43262.1"/>
    <property type="molecule type" value="Genomic_DNA"/>
</dbReference>
<dbReference type="AlphaFoldDB" id="U6KYK4"/>
<feature type="region of interest" description="Disordered" evidence="1">
    <location>
        <begin position="32"/>
        <end position="62"/>
    </location>
</feature>
<reference evidence="3" key="1">
    <citation type="submission" date="2013-10" db="EMBL/GenBank/DDBJ databases">
        <title>Genomic analysis of the causative agents of coccidiosis in chickens.</title>
        <authorList>
            <person name="Reid A.J."/>
            <person name="Blake D."/>
            <person name="Billington K."/>
            <person name="Browne H."/>
            <person name="Dunn M."/>
            <person name="Hung S."/>
            <person name="Kawahara F."/>
            <person name="Miranda-Saavedra D."/>
            <person name="Mourier T."/>
            <person name="Nagra H."/>
            <person name="Otto T.D."/>
            <person name="Rawlings N."/>
            <person name="Sanchez A."/>
            <person name="Sanders M."/>
            <person name="Subramaniam C."/>
            <person name="Tay Y."/>
            <person name="Dear P."/>
            <person name="Doerig C."/>
            <person name="Gruber A."/>
            <person name="Parkinson J."/>
            <person name="Shirley M."/>
            <person name="Wan K.L."/>
            <person name="Berriman M."/>
            <person name="Tomley F."/>
            <person name="Pain A."/>
        </authorList>
    </citation>
    <scope>NUCLEOTIDE SEQUENCE [LARGE SCALE GENOMIC DNA]</scope>
    <source>
        <strain evidence="3">Houghton</strain>
    </source>
</reference>
<dbReference type="VEuPathDB" id="ToxoDB:ETH_00008730"/>
<evidence type="ECO:0000256" key="2">
    <source>
        <dbReference type="SAM" id="SignalP"/>
    </source>
</evidence>
<reference evidence="3" key="2">
    <citation type="submission" date="2013-10" db="EMBL/GenBank/DDBJ databases">
        <authorList>
            <person name="Aslett M."/>
        </authorList>
    </citation>
    <scope>NUCLEOTIDE SEQUENCE [LARGE SCALE GENOMIC DNA]</scope>
    <source>
        <strain evidence="3">Houghton</strain>
    </source>
</reference>
<keyword evidence="4" id="KW-1185">Reference proteome</keyword>
<feature type="compositionally biased region" description="Polar residues" evidence="1">
    <location>
        <begin position="32"/>
        <end position="57"/>
    </location>
</feature>
<dbReference type="Proteomes" id="UP000030747">
    <property type="component" value="Unassembled WGS sequence"/>
</dbReference>
<feature type="chain" id="PRO_5004671979" evidence="2">
    <location>
        <begin position="26"/>
        <end position="269"/>
    </location>
</feature>
<sequence length="269" mass="28259">MTHIRLLACYAGLLASAAAPYFSSALSLRSSPATSQQNGLSTNLSVTGQELQRTTAPTGAEKTEDGLDIINKLRRENLKDLLGTLTKAQESEVTASLKEMGKTDPANLTAAKIAQTLAGSSETCELGENADAKTYPGLAIPFAHSTNFECSALIQGTYTAGLSQLKQSNFDPSTGTYDVESAPFNNVDASNVAFLLSAKSTKVSCAATEDCTGGHDVLFCYFIDPLRKGDKPFTTELYNALWGLEAGAASISVPSVATVLSVLALVTRT</sequence>
<dbReference type="RefSeq" id="XP_013234012.1">
    <property type="nucleotide sequence ID" value="XM_013378558.1"/>
</dbReference>
<dbReference type="VEuPathDB" id="ToxoDB:ETH2_1444000"/>
<evidence type="ECO:0000313" key="4">
    <source>
        <dbReference type="Proteomes" id="UP000030747"/>
    </source>
</evidence>
<name>U6KYK4_EIMTE</name>
<proteinExistence type="predicted"/>
<accession>U6KYK4</accession>
<gene>
    <name evidence="3" type="ORF">ETH_00008730</name>
</gene>
<dbReference type="GeneID" id="25250947"/>
<evidence type="ECO:0000313" key="3">
    <source>
        <dbReference type="EMBL" id="CDJ43262.1"/>
    </source>
</evidence>
<organism evidence="3 4">
    <name type="scientific">Eimeria tenella</name>
    <name type="common">Coccidian parasite</name>
    <dbReference type="NCBI Taxonomy" id="5802"/>
    <lineage>
        <taxon>Eukaryota</taxon>
        <taxon>Sar</taxon>
        <taxon>Alveolata</taxon>
        <taxon>Apicomplexa</taxon>
        <taxon>Conoidasida</taxon>
        <taxon>Coccidia</taxon>
        <taxon>Eucoccidiorida</taxon>
        <taxon>Eimeriorina</taxon>
        <taxon>Eimeriidae</taxon>
        <taxon>Eimeria</taxon>
    </lineage>
</organism>
<feature type="signal peptide" evidence="2">
    <location>
        <begin position="1"/>
        <end position="25"/>
    </location>
</feature>
<keyword evidence="2" id="KW-0732">Signal</keyword>
<evidence type="ECO:0000256" key="1">
    <source>
        <dbReference type="SAM" id="MobiDB-lite"/>
    </source>
</evidence>